<protein>
    <submittedName>
        <fullName evidence="1">Uncharacterized protein</fullName>
    </submittedName>
</protein>
<accession>A0A0A9GP71</accession>
<organism evidence="1">
    <name type="scientific">Arundo donax</name>
    <name type="common">Giant reed</name>
    <name type="synonym">Donax arundinaceus</name>
    <dbReference type="NCBI Taxonomy" id="35708"/>
    <lineage>
        <taxon>Eukaryota</taxon>
        <taxon>Viridiplantae</taxon>
        <taxon>Streptophyta</taxon>
        <taxon>Embryophyta</taxon>
        <taxon>Tracheophyta</taxon>
        <taxon>Spermatophyta</taxon>
        <taxon>Magnoliopsida</taxon>
        <taxon>Liliopsida</taxon>
        <taxon>Poales</taxon>
        <taxon>Poaceae</taxon>
        <taxon>PACMAD clade</taxon>
        <taxon>Arundinoideae</taxon>
        <taxon>Arundineae</taxon>
        <taxon>Arundo</taxon>
    </lineage>
</organism>
<dbReference type="EMBL" id="GBRH01172717">
    <property type="protein sequence ID" value="JAE25179.1"/>
    <property type="molecule type" value="Transcribed_RNA"/>
</dbReference>
<reference evidence="1" key="2">
    <citation type="journal article" date="2015" name="Data Brief">
        <title>Shoot transcriptome of the giant reed, Arundo donax.</title>
        <authorList>
            <person name="Barrero R.A."/>
            <person name="Guerrero F.D."/>
            <person name="Moolhuijzen P."/>
            <person name="Goolsby J.A."/>
            <person name="Tidwell J."/>
            <person name="Bellgard S.E."/>
            <person name="Bellgard M.I."/>
        </authorList>
    </citation>
    <scope>NUCLEOTIDE SEQUENCE</scope>
    <source>
        <tissue evidence="1">Shoot tissue taken approximately 20 cm above the soil surface</tissue>
    </source>
</reference>
<reference evidence="1" key="1">
    <citation type="submission" date="2014-09" db="EMBL/GenBank/DDBJ databases">
        <authorList>
            <person name="Magalhaes I.L.F."/>
            <person name="Oliveira U."/>
            <person name="Santos F.R."/>
            <person name="Vidigal T.H.D.A."/>
            <person name="Brescovit A.D."/>
            <person name="Santos A.J."/>
        </authorList>
    </citation>
    <scope>NUCLEOTIDE SEQUENCE</scope>
    <source>
        <tissue evidence="1">Shoot tissue taken approximately 20 cm above the soil surface</tissue>
    </source>
</reference>
<proteinExistence type="predicted"/>
<sequence length="11" mass="1285">MQQVPHVSKCK</sequence>
<name>A0A0A9GP71_ARUDO</name>
<evidence type="ECO:0000313" key="1">
    <source>
        <dbReference type="EMBL" id="JAE25179.1"/>
    </source>
</evidence>